<sequence length="131" mass="14553">MTYNPSQTYAPASYNGPLPKRRNIFAVWLGLPLITLGIYNLVWYYKINNETRINPASDVNPVVSLIAVTFGAWILVPPFVSIYRTGQRIAGAQQAAGLPPTCNPVLGLVLIFVFGTFPLYYQSEMNKIASR</sequence>
<keyword evidence="1" id="KW-0472">Membrane</keyword>
<dbReference type="RefSeq" id="WP_231439773.1">
    <property type="nucleotide sequence ID" value="NZ_JAJOMB010000003.1"/>
</dbReference>
<dbReference type="InterPro" id="IPR025328">
    <property type="entry name" value="DUF4234"/>
</dbReference>
<dbReference type="AlphaFoldDB" id="A0A9X1NBA7"/>
<comment type="caution">
    <text evidence="3">The sequence shown here is derived from an EMBL/GenBank/DDBJ whole genome shotgun (WGS) entry which is preliminary data.</text>
</comment>
<name>A0A9X1NBA7_9ACTN</name>
<evidence type="ECO:0000313" key="3">
    <source>
        <dbReference type="EMBL" id="MCD5310679.1"/>
    </source>
</evidence>
<dbReference type="Pfam" id="PF14018">
    <property type="entry name" value="DUF4234"/>
    <property type="match status" value="1"/>
</dbReference>
<evidence type="ECO:0000313" key="4">
    <source>
        <dbReference type="Proteomes" id="UP001138997"/>
    </source>
</evidence>
<accession>A0A9X1NBA7</accession>
<proteinExistence type="predicted"/>
<feature type="domain" description="DUF4234" evidence="2">
    <location>
        <begin position="25"/>
        <end position="90"/>
    </location>
</feature>
<organism evidence="3 4">
    <name type="scientific">Kineosporia babensis</name>
    <dbReference type="NCBI Taxonomy" id="499548"/>
    <lineage>
        <taxon>Bacteria</taxon>
        <taxon>Bacillati</taxon>
        <taxon>Actinomycetota</taxon>
        <taxon>Actinomycetes</taxon>
        <taxon>Kineosporiales</taxon>
        <taxon>Kineosporiaceae</taxon>
        <taxon>Kineosporia</taxon>
    </lineage>
</organism>
<keyword evidence="1" id="KW-1133">Transmembrane helix</keyword>
<dbReference type="Proteomes" id="UP001138997">
    <property type="component" value="Unassembled WGS sequence"/>
</dbReference>
<keyword evidence="1" id="KW-0812">Transmembrane</keyword>
<evidence type="ECO:0000259" key="2">
    <source>
        <dbReference type="Pfam" id="PF14018"/>
    </source>
</evidence>
<gene>
    <name evidence="3" type="ORF">LR394_07215</name>
</gene>
<feature type="transmembrane region" description="Helical" evidence="1">
    <location>
        <begin position="103"/>
        <end position="121"/>
    </location>
</feature>
<dbReference type="EMBL" id="JAJOMB010000003">
    <property type="protein sequence ID" value="MCD5310679.1"/>
    <property type="molecule type" value="Genomic_DNA"/>
</dbReference>
<reference evidence="3" key="1">
    <citation type="submission" date="2021-11" db="EMBL/GenBank/DDBJ databases">
        <title>Streptomyces corallinus and Kineosporia corallina sp. nov., two new coral-derived marine actinobacteria.</title>
        <authorList>
            <person name="Buangrab K."/>
            <person name="Sutthacheep M."/>
            <person name="Yeemin T."/>
            <person name="Harunari E."/>
            <person name="Igarashi Y."/>
            <person name="Sripreechasak P."/>
            <person name="Kanchanasin P."/>
            <person name="Tanasupawat S."/>
            <person name="Phongsopitanun W."/>
        </authorList>
    </citation>
    <scope>NUCLEOTIDE SEQUENCE</scope>
    <source>
        <strain evidence="3">JCM 31032</strain>
    </source>
</reference>
<protein>
    <submittedName>
        <fullName evidence="3">DUF4234 domain-containing protein</fullName>
    </submittedName>
</protein>
<feature type="transmembrane region" description="Helical" evidence="1">
    <location>
        <begin position="24"/>
        <end position="42"/>
    </location>
</feature>
<keyword evidence="4" id="KW-1185">Reference proteome</keyword>
<feature type="transmembrane region" description="Helical" evidence="1">
    <location>
        <begin position="62"/>
        <end position="83"/>
    </location>
</feature>
<evidence type="ECO:0000256" key="1">
    <source>
        <dbReference type="SAM" id="Phobius"/>
    </source>
</evidence>